<organism evidence="3 4">
    <name type="scientific">Streptomyces nojiriensis</name>
    <dbReference type="NCBI Taxonomy" id="66374"/>
    <lineage>
        <taxon>Bacteria</taxon>
        <taxon>Bacillati</taxon>
        <taxon>Actinomycetota</taxon>
        <taxon>Actinomycetes</taxon>
        <taxon>Kitasatosporales</taxon>
        <taxon>Streptomycetaceae</taxon>
        <taxon>Streptomyces</taxon>
    </lineage>
</organism>
<evidence type="ECO:0000256" key="1">
    <source>
        <dbReference type="SAM" id="MobiDB-lite"/>
    </source>
</evidence>
<evidence type="ECO:0000313" key="4">
    <source>
        <dbReference type="Proteomes" id="UP000613974"/>
    </source>
</evidence>
<reference evidence="4" key="1">
    <citation type="submission" date="2023-07" db="EMBL/GenBank/DDBJ databases">
        <title>Whole genome shotgun sequence of Streptomyces nojiriensis NBRC 13794.</title>
        <authorList>
            <person name="Komaki H."/>
            <person name="Tamura T."/>
        </authorList>
    </citation>
    <scope>NUCLEOTIDE SEQUENCE [LARGE SCALE GENOMIC DNA]</scope>
    <source>
        <strain evidence="4">NBRC 13794</strain>
    </source>
</reference>
<evidence type="ECO:0000256" key="2">
    <source>
        <dbReference type="SAM" id="Phobius"/>
    </source>
</evidence>
<protein>
    <submittedName>
        <fullName evidence="3">Uncharacterized protein</fullName>
    </submittedName>
</protein>
<dbReference type="GeneID" id="95591159"/>
<keyword evidence="4" id="KW-1185">Reference proteome</keyword>
<name>A0ABQ3SXT6_9ACTN</name>
<dbReference type="RefSeq" id="WP_189737703.1">
    <property type="nucleotide sequence ID" value="NZ_BMRL01000006.1"/>
</dbReference>
<keyword evidence="2" id="KW-0472">Membrane</keyword>
<proteinExistence type="predicted"/>
<feature type="region of interest" description="Disordered" evidence="1">
    <location>
        <begin position="26"/>
        <end position="54"/>
    </location>
</feature>
<comment type="caution">
    <text evidence="3">The sequence shown here is derived from an EMBL/GenBank/DDBJ whole genome shotgun (WGS) entry which is preliminary data.</text>
</comment>
<dbReference type="Proteomes" id="UP000613974">
    <property type="component" value="Unassembled WGS sequence"/>
</dbReference>
<feature type="transmembrane region" description="Helical" evidence="2">
    <location>
        <begin position="59"/>
        <end position="77"/>
    </location>
</feature>
<sequence length="78" mass="8200">MADNRNSQVPEGNYDPAGSTQMFKAFVEEAAPARQAGPGARQQRRAEQQAGSSNPTAKIALVIALVLVIGAAAWVVLH</sequence>
<evidence type="ECO:0000313" key="3">
    <source>
        <dbReference type="EMBL" id="GHI72916.1"/>
    </source>
</evidence>
<keyword evidence="2" id="KW-0812">Transmembrane</keyword>
<feature type="compositionally biased region" description="Low complexity" evidence="1">
    <location>
        <begin position="28"/>
        <end position="41"/>
    </location>
</feature>
<dbReference type="EMBL" id="BNEC01000005">
    <property type="protein sequence ID" value="GHI72916.1"/>
    <property type="molecule type" value="Genomic_DNA"/>
</dbReference>
<accession>A0ABQ3SXT6</accession>
<keyword evidence="2" id="KW-1133">Transmembrane helix</keyword>
<gene>
    <name evidence="3" type="ORF">Snoj_68340</name>
</gene>